<dbReference type="Proteomes" id="UP000585272">
    <property type="component" value="Unassembled WGS sequence"/>
</dbReference>
<dbReference type="RefSeq" id="WP_183338592.1">
    <property type="nucleotide sequence ID" value="NZ_JACHNU010000001.1"/>
</dbReference>
<dbReference type="CDD" id="cd06661">
    <property type="entry name" value="GGCT_like"/>
    <property type="match status" value="1"/>
</dbReference>
<dbReference type="EC" id="2.7.1.24" evidence="3"/>
<dbReference type="InterPro" id="IPR009288">
    <property type="entry name" value="AIG2-like_dom"/>
</dbReference>
<sequence>MSSSSSPEQYVFGYGSLAAAAAATAVANGGHVAELRGHRRRWGVAMDNARDLPGYKWYRLRATGERPQAFVAFLDVVPGDGAVNGLCLPVDAAALRRLDARERNYDRVDVTERVAGARGRVWTYVGSAAGRARLARGVRERRTLVSQEYLDDVEHGFRALGADALAAYRASTDPPPAGCEVVALERIDLP</sequence>
<evidence type="ECO:0000259" key="2">
    <source>
        <dbReference type="Pfam" id="PF06094"/>
    </source>
</evidence>
<keyword evidence="1" id="KW-1133">Transmembrane helix</keyword>
<evidence type="ECO:0000256" key="1">
    <source>
        <dbReference type="SAM" id="Phobius"/>
    </source>
</evidence>
<keyword evidence="4" id="KW-1185">Reference proteome</keyword>
<proteinExistence type="predicted"/>
<keyword evidence="3" id="KW-0808">Transferase</keyword>
<keyword evidence="3" id="KW-0418">Kinase</keyword>
<dbReference type="SUPFAM" id="SSF110857">
    <property type="entry name" value="Gamma-glutamyl cyclotransferase-like"/>
    <property type="match status" value="1"/>
</dbReference>
<organism evidence="3 4">
    <name type="scientific">Conexibacter arvalis</name>
    <dbReference type="NCBI Taxonomy" id="912552"/>
    <lineage>
        <taxon>Bacteria</taxon>
        <taxon>Bacillati</taxon>
        <taxon>Actinomycetota</taxon>
        <taxon>Thermoleophilia</taxon>
        <taxon>Solirubrobacterales</taxon>
        <taxon>Conexibacteraceae</taxon>
        <taxon>Conexibacter</taxon>
    </lineage>
</organism>
<dbReference type="Gene3D" id="3.10.490.10">
    <property type="entry name" value="Gamma-glutamyl cyclotransferase-like"/>
    <property type="match status" value="1"/>
</dbReference>
<protein>
    <submittedName>
        <fullName evidence="3">Dephospho-CoA kinase</fullName>
        <ecNumber evidence="3">2.7.1.24</ecNumber>
    </submittedName>
</protein>
<reference evidence="3 4" key="1">
    <citation type="submission" date="2020-08" db="EMBL/GenBank/DDBJ databases">
        <title>Genomic Encyclopedia of Archaeal and Bacterial Type Strains, Phase II (KMG-II): from individual species to whole genera.</title>
        <authorList>
            <person name="Goeker M."/>
        </authorList>
    </citation>
    <scope>NUCLEOTIDE SEQUENCE [LARGE SCALE GENOMIC DNA]</scope>
    <source>
        <strain evidence="3 4">DSM 23288</strain>
    </source>
</reference>
<dbReference type="InterPro" id="IPR036568">
    <property type="entry name" value="GGCT-like_sf"/>
</dbReference>
<feature type="transmembrane region" description="Helical" evidence="1">
    <location>
        <begin position="12"/>
        <end position="33"/>
    </location>
</feature>
<dbReference type="InterPro" id="IPR013024">
    <property type="entry name" value="GGCT-like"/>
</dbReference>
<dbReference type="Pfam" id="PF06094">
    <property type="entry name" value="GGACT"/>
    <property type="match status" value="1"/>
</dbReference>
<dbReference type="AlphaFoldDB" id="A0A840I7Q0"/>
<keyword evidence="1" id="KW-0812">Transmembrane</keyword>
<accession>A0A840I7Q0</accession>
<gene>
    <name evidence="3" type="ORF">BDZ31_000469</name>
</gene>
<comment type="caution">
    <text evidence="3">The sequence shown here is derived from an EMBL/GenBank/DDBJ whole genome shotgun (WGS) entry which is preliminary data.</text>
</comment>
<dbReference type="EMBL" id="JACHNU010000001">
    <property type="protein sequence ID" value="MBB4660896.1"/>
    <property type="molecule type" value="Genomic_DNA"/>
</dbReference>
<name>A0A840I7Q0_9ACTN</name>
<evidence type="ECO:0000313" key="3">
    <source>
        <dbReference type="EMBL" id="MBB4660896.1"/>
    </source>
</evidence>
<dbReference type="GO" id="GO:0004140">
    <property type="term" value="F:dephospho-CoA kinase activity"/>
    <property type="evidence" value="ECO:0007669"/>
    <property type="project" value="UniProtKB-EC"/>
</dbReference>
<feature type="domain" description="Gamma-glutamylcyclotransferase AIG2-like" evidence="2">
    <location>
        <begin position="11"/>
        <end position="128"/>
    </location>
</feature>
<evidence type="ECO:0000313" key="4">
    <source>
        <dbReference type="Proteomes" id="UP000585272"/>
    </source>
</evidence>
<keyword evidence="1" id="KW-0472">Membrane</keyword>